<dbReference type="InterPro" id="IPR058790">
    <property type="entry name" value="BSH_CusB"/>
</dbReference>
<dbReference type="GO" id="GO:0022857">
    <property type="term" value="F:transmembrane transporter activity"/>
    <property type="evidence" value="ECO:0007669"/>
    <property type="project" value="InterPro"/>
</dbReference>
<dbReference type="InterPro" id="IPR006143">
    <property type="entry name" value="RND_pump_MFP"/>
</dbReference>
<dbReference type="GO" id="GO:0015679">
    <property type="term" value="P:plasma membrane copper ion transport"/>
    <property type="evidence" value="ECO:0007669"/>
    <property type="project" value="TreeGrafter"/>
</dbReference>
<feature type="domain" description="CusB-like three alpha-helical bundle" evidence="5">
    <location>
        <begin position="148"/>
        <end position="194"/>
    </location>
</feature>
<keyword evidence="3" id="KW-0732">Signal</keyword>
<dbReference type="InterPro" id="IPR051909">
    <property type="entry name" value="MFP_Cation_Efflux"/>
</dbReference>
<comment type="caution">
    <text evidence="9">The sequence shown here is derived from an EMBL/GenBank/DDBJ whole genome shotgun (WGS) entry which is preliminary data.</text>
</comment>
<organism evidence="9 10">
    <name type="scientific">Thiogranum longum</name>
    <dbReference type="NCBI Taxonomy" id="1537524"/>
    <lineage>
        <taxon>Bacteria</taxon>
        <taxon>Pseudomonadati</taxon>
        <taxon>Pseudomonadota</taxon>
        <taxon>Gammaproteobacteria</taxon>
        <taxon>Chromatiales</taxon>
        <taxon>Ectothiorhodospiraceae</taxon>
        <taxon>Thiogranum</taxon>
    </lineage>
</organism>
<evidence type="ECO:0000259" key="8">
    <source>
        <dbReference type="Pfam" id="PF25975"/>
    </source>
</evidence>
<evidence type="ECO:0000256" key="2">
    <source>
        <dbReference type="ARBA" id="ARBA00022448"/>
    </source>
</evidence>
<sequence>MKLSVTSLCLAVIMASGMSALKSTPASAAEDKEILYWVAPMDPGYRREKPGKSPMGMDLVPVYADAENEGDIVKINPVMVQNLGVRTAKVERGKLWRMIEAVGYVAFDERKLSHLHLRTDGWIEKLTVKSNGERVKKGDVLLELYSRELVNAQEEYIQALRGSNDYLTRASKERLEALGMSKQQIREVASKRRAFQQVRILASQDGIVNNLNVREGMYVKPSTEVLALADLSSVWLLVDVFERQSAWVAAGQPAEVRLGYIPGREWEGNVEFVYPTIDPKTRTLQARLQFDNPDETLKPDMYADVRIYAGPKENVLSIPREALIKDSDSQRVVLSLGEGRFRAVPVVAGMESGEYVEILEGLNEGDKVVTSAQFLIDSEASLRASFSRMGSDDNPVEGTAIDAPVMGMGVVNEIFAGERRVNISHEPIEALGWPAMTMDFNLDENASLEGITPGAKVHFMLVKDDQGNYTVDSISVVE</sequence>
<evidence type="ECO:0000259" key="6">
    <source>
        <dbReference type="Pfam" id="PF25919"/>
    </source>
</evidence>
<dbReference type="InterPro" id="IPR045800">
    <property type="entry name" value="HMBD"/>
</dbReference>
<dbReference type="RefSeq" id="WP_132972147.1">
    <property type="nucleotide sequence ID" value="NZ_SMFX01000001.1"/>
</dbReference>
<dbReference type="EMBL" id="SMFX01000001">
    <property type="protein sequence ID" value="TCK18336.1"/>
    <property type="molecule type" value="Genomic_DNA"/>
</dbReference>
<evidence type="ECO:0000256" key="3">
    <source>
        <dbReference type="SAM" id="SignalP"/>
    </source>
</evidence>
<dbReference type="Pfam" id="PF25975">
    <property type="entry name" value="CzcB_C"/>
    <property type="match status" value="1"/>
</dbReference>
<dbReference type="GO" id="GO:0046914">
    <property type="term" value="F:transition metal ion binding"/>
    <property type="evidence" value="ECO:0007669"/>
    <property type="project" value="TreeGrafter"/>
</dbReference>
<dbReference type="NCBIfam" id="TIGR01730">
    <property type="entry name" value="RND_mfp"/>
    <property type="match status" value="1"/>
</dbReference>
<evidence type="ECO:0000259" key="7">
    <source>
        <dbReference type="Pfam" id="PF25954"/>
    </source>
</evidence>
<reference evidence="9 10" key="1">
    <citation type="submission" date="2019-03" db="EMBL/GenBank/DDBJ databases">
        <title>Genomic Encyclopedia of Type Strains, Phase IV (KMG-IV): sequencing the most valuable type-strain genomes for metagenomic binning, comparative biology and taxonomic classification.</title>
        <authorList>
            <person name="Goeker M."/>
        </authorList>
    </citation>
    <scope>NUCLEOTIDE SEQUENCE [LARGE SCALE GENOMIC DNA]</scope>
    <source>
        <strain evidence="9 10">DSM 19610</strain>
    </source>
</reference>
<dbReference type="Gene3D" id="2.40.30.170">
    <property type="match status" value="1"/>
</dbReference>
<dbReference type="InterPro" id="IPR058649">
    <property type="entry name" value="CzcB_C"/>
</dbReference>
<evidence type="ECO:0000313" key="10">
    <source>
        <dbReference type="Proteomes" id="UP000295707"/>
    </source>
</evidence>
<dbReference type="AlphaFoldDB" id="A0A4V2PGV6"/>
<dbReference type="InterPro" id="IPR042230">
    <property type="entry name" value="CusF_sf"/>
</dbReference>
<feature type="domain" description="CzcB-like C-terminal circularly permuted SH3-like" evidence="8">
    <location>
        <begin position="317"/>
        <end position="376"/>
    </location>
</feature>
<dbReference type="Proteomes" id="UP000295707">
    <property type="component" value="Unassembled WGS sequence"/>
</dbReference>
<dbReference type="InterPro" id="IPR058792">
    <property type="entry name" value="Beta-barrel_RND_2"/>
</dbReference>
<dbReference type="InterPro" id="IPR021647">
    <property type="entry name" value="CusF_Ec"/>
</dbReference>
<dbReference type="FunFam" id="2.40.30.170:FF:000010">
    <property type="entry name" value="Efflux RND transporter periplasmic adaptor subunit"/>
    <property type="match status" value="1"/>
</dbReference>
<dbReference type="InterPro" id="IPR058791">
    <property type="entry name" value="3HB_CusB"/>
</dbReference>
<dbReference type="GO" id="GO:0016020">
    <property type="term" value="C:membrane"/>
    <property type="evidence" value="ECO:0007669"/>
    <property type="project" value="InterPro"/>
</dbReference>
<dbReference type="Gene3D" id="2.40.50.320">
    <property type="entry name" value="Copper binding periplasmic protein CusF"/>
    <property type="match status" value="1"/>
</dbReference>
<name>A0A4V2PGV6_9GAMM</name>
<dbReference type="GO" id="GO:0030288">
    <property type="term" value="C:outer membrane-bounded periplasmic space"/>
    <property type="evidence" value="ECO:0007669"/>
    <property type="project" value="TreeGrafter"/>
</dbReference>
<feature type="domain" description="CusB-like beta-barrel" evidence="7">
    <location>
        <begin position="233"/>
        <end position="307"/>
    </location>
</feature>
<dbReference type="Gene3D" id="6.10.140.730">
    <property type="match status" value="1"/>
</dbReference>
<feature type="domain" description="Heavy metal binding" evidence="4">
    <location>
        <begin position="36"/>
        <end position="62"/>
    </location>
</feature>
<dbReference type="Pfam" id="PF25869">
    <property type="entry name" value="3HB_CusB"/>
    <property type="match status" value="1"/>
</dbReference>
<feature type="chain" id="PRO_5020957266" evidence="3">
    <location>
        <begin position="29"/>
        <end position="478"/>
    </location>
</feature>
<dbReference type="Pfam" id="PF25919">
    <property type="entry name" value="BSH_CusB"/>
    <property type="match status" value="1"/>
</dbReference>
<dbReference type="GO" id="GO:0060003">
    <property type="term" value="P:copper ion export"/>
    <property type="evidence" value="ECO:0007669"/>
    <property type="project" value="TreeGrafter"/>
</dbReference>
<accession>A0A4V2PGV6</accession>
<evidence type="ECO:0000313" key="9">
    <source>
        <dbReference type="EMBL" id="TCK18336.1"/>
    </source>
</evidence>
<comment type="similarity">
    <text evidence="1">Belongs to the membrane fusion protein (MFP) (TC 8.A.1) family.</text>
</comment>
<keyword evidence="10" id="KW-1185">Reference proteome</keyword>
<dbReference type="PANTHER" id="PTHR30097">
    <property type="entry name" value="CATION EFFLUX SYSTEM PROTEIN CUSB"/>
    <property type="match status" value="1"/>
</dbReference>
<evidence type="ECO:0000256" key="1">
    <source>
        <dbReference type="ARBA" id="ARBA00009477"/>
    </source>
</evidence>
<gene>
    <name evidence="9" type="ORF">DFR30_1614</name>
</gene>
<protein>
    <submittedName>
        <fullName evidence="9">Cu(I)/Ag(I) efflux system membrane fusion protein</fullName>
    </submittedName>
</protein>
<dbReference type="Pfam" id="PF11604">
    <property type="entry name" value="CusF_Ec"/>
    <property type="match status" value="1"/>
</dbReference>
<keyword evidence="2" id="KW-0813">Transport</keyword>
<dbReference type="PANTHER" id="PTHR30097:SF15">
    <property type="entry name" value="CATION EFFLUX SYSTEM PROTEIN CUSB"/>
    <property type="match status" value="1"/>
</dbReference>
<dbReference type="Gene3D" id="2.40.420.20">
    <property type="match status" value="1"/>
</dbReference>
<dbReference type="OrthoDB" id="9806939at2"/>
<dbReference type="SUPFAM" id="SSF111369">
    <property type="entry name" value="HlyD-like secretion proteins"/>
    <property type="match status" value="1"/>
</dbReference>
<evidence type="ECO:0000259" key="4">
    <source>
        <dbReference type="Pfam" id="PF19335"/>
    </source>
</evidence>
<dbReference type="Pfam" id="PF25954">
    <property type="entry name" value="Beta-barrel_RND_2"/>
    <property type="match status" value="1"/>
</dbReference>
<evidence type="ECO:0000259" key="5">
    <source>
        <dbReference type="Pfam" id="PF25869"/>
    </source>
</evidence>
<proteinExistence type="inferred from homology"/>
<feature type="signal peptide" evidence="3">
    <location>
        <begin position="1"/>
        <end position="28"/>
    </location>
</feature>
<dbReference type="Pfam" id="PF19335">
    <property type="entry name" value="HMBD"/>
    <property type="match status" value="1"/>
</dbReference>
<feature type="domain" description="CusB-like barrel-sandwich hybrid" evidence="6">
    <location>
        <begin position="113"/>
        <end position="227"/>
    </location>
</feature>